<keyword evidence="10" id="KW-1185">Reference proteome</keyword>
<evidence type="ECO:0000313" key="9">
    <source>
        <dbReference type="EMBL" id="VBB73225.1"/>
    </source>
</evidence>
<dbReference type="InterPro" id="IPR045113">
    <property type="entry name" value="Rpb7-like"/>
</dbReference>
<keyword evidence="5 6" id="KW-0539">Nucleus</keyword>
<reference evidence="9" key="1">
    <citation type="submission" date="2018-02" db="EMBL/GenBank/DDBJ databases">
        <authorList>
            <person name="Silar P."/>
        </authorList>
    </citation>
    <scope>NUCLEOTIDE SEQUENCE [LARGE SCALE GENOMIC DNA]</scope>
    <source>
        <strain evidence="9">T</strain>
    </source>
</reference>
<dbReference type="Pfam" id="PF03876">
    <property type="entry name" value="SHS2_Rpb7-N"/>
    <property type="match status" value="1"/>
</dbReference>
<dbReference type="EMBL" id="LR026964">
    <property type="protein sequence ID" value="VBB73225.1"/>
    <property type="molecule type" value="Genomic_DNA"/>
</dbReference>
<evidence type="ECO:0000256" key="5">
    <source>
        <dbReference type="ARBA" id="ARBA00023242"/>
    </source>
</evidence>
<sequence length="198" mass="23017">MWIVTKIADLVQLKPQDFYKTSLEAIEDKINEKYANKVIPNIGLCVCVWDITDASEGLIGQYDGFVNINVEFHMVVFRPHRGEVIQARIKEQTSQGMRLCTPFFNEIWIPSTELPEETEFVEAEKVWLWKSDEETQLYYDTHEIVRFMVLEERWYTQPPTKPKESTDSDAPTKTTYQAPYSIIGTMAAPGLGITLWWE</sequence>
<feature type="domain" description="RNA polymerase Rpb7-like N-terminal" evidence="7">
    <location>
        <begin position="9"/>
        <end position="59"/>
    </location>
</feature>
<comment type="similarity">
    <text evidence="2">Belongs to the eukaryotic RPB7/RPC8 RNA polymerase subunit family.</text>
</comment>
<evidence type="ECO:0000256" key="1">
    <source>
        <dbReference type="ARBA" id="ARBA00004123"/>
    </source>
</evidence>
<dbReference type="Gene3D" id="2.40.50.140">
    <property type="entry name" value="Nucleic acid-binding proteins"/>
    <property type="match status" value="1"/>
</dbReference>
<dbReference type="InterPro" id="IPR005576">
    <property type="entry name" value="Rpb7-like_N"/>
</dbReference>
<dbReference type="GO" id="GO:0000428">
    <property type="term" value="C:DNA-directed RNA polymerase complex"/>
    <property type="evidence" value="ECO:0007669"/>
    <property type="project" value="UniProtKB-KW"/>
</dbReference>
<dbReference type="CDD" id="cd04330">
    <property type="entry name" value="RNAP_III_Rpc25_N"/>
    <property type="match status" value="1"/>
</dbReference>
<dbReference type="PANTHER" id="PTHR12709:SF1">
    <property type="entry name" value="DNA-DIRECTED RNA POLYMERASE III SUBUNIT RPC8"/>
    <property type="match status" value="1"/>
</dbReference>
<keyword evidence="3 6" id="KW-0240">DNA-directed RNA polymerase</keyword>
<dbReference type="SUPFAM" id="SSF50249">
    <property type="entry name" value="Nucleic acid-binding proteins"/>
    <property type="match status" value="1"/>
</dbReference>
<comment type="function">
    <text evidence="6">DNA-dependent RNA polymerase which catalyzes the transcription of DNA into RNA using the four ribonucleoside triphosphates as substrates.</text>
</comment>
<evidence type="ECO:0000256" key="4">
    <source>
        <dbReference type="ARBA" id="ARBA00023163"/>
    </source>
</evidence>
<evidence type="ECO:0000313" key="10">
    <source>
        <dbReference type="Proteomes" id="UP000280685"/>
    </source>
</evidence>
<accession>A0ABY6RY48</accession>
<evidence type="ECO:0000256" key="3">
    <source>
        <dbReference type="ARBA" id="ARBA00022478"/>
    </source>
</evidence>
<organism evidence="9 10">
    <name type="scientific">Podospora comata</name>
    <dbReference type="NCBI Taxonomy" id="48703"/>
    <lineage>
        <taxon>Eukaryota</taxon>
        <taxon>Fungi</taxon>
        <taxon>Dikarya</taxon>
        <taxon>Ascomycota</taxon>
        <taxon>Pezizomycotina</taxon>
        <taxon>Sordariomycetes</taxon>
        <taxon>Sordariomycetidae</taxon>
        <taxon>Sordariales</taxon>
        <taxon>Podosporaceae</taxon>
        <taxon>Podospora</taxon>
    </lineage>
</organism>
<evidence type="ECO:0000259" key="7">
    <source>
        <dbReference type="Pfam" id="PF03876"/>
    </source>
</evidence>
<comment type="subcellular location">
    <subcellularLocation>
        <location evidence="1 6">Nucleus</location>
    </subcellularLocation>
</comment>
<dbReference type="PANTHER" id="PTHR12709">
    <property type="entry name" value="DNA-DIRECTED RNA POLYMERASE II, III"/>
    <property type="match status" value="1"/>
</dbReference>
<keyword evidence="4 6" id="KW-0804">Transcription</keyword>
<dbReference type="Gene3D" id="3.30.1490.120">
    <property type="entry name" value="RNA polymerase Rpb7-like, N-terminal domain"/>
    <property type="match status" value="1"/>
</dbReference>
<name>A0ABY6RY48_PODCO</name>
<dbReference type="Pfam" id="PF08292">
    <property type="entry name" value="RNA_pol_Rbc25"/>
    <property type="match status" value="1"/>
</dbReference>
<proteinExistence type="inferred from homology"/>
<dbReference type="InterPro" id="IPR012340">
    <property type="entry name" value="NA-bd_OB-fold"/>
</dbReference>
<dbReference type="InterPro" id="IPR036898">
    <property type="entry name" value="RNA_pol_Rpb7-like_N_sf"/>
</dbReference>
<feature type="domain" description="RNA polymerase III subunit Rpc25" evidence="8">
    <location>
        <begin position="83"/>
        <end position="197"/>
    </location>
</feature>
<gene>
    <name evidence="9" type="ORF">PODCO_116825</name>
</gene>
<dbReference type="Proteomes" id="UP000280685">
    <property type="component" value="Chromosome 1"/>
</dbReference>
<evidence type="ECO:0000256" key="6">
    <source>
        <dbReference type="RuleBase" id="RU369086"/>
    </source>
</evidence>
<dbReference type="InterPro" id="IPR013238">
    <property type="entry name" value="RNA_pol_III_Rbc25"/>
</dbReference>
<evidence type="ECO:0000259" key="8">
    <source>
        <dbReference type="Pfam" id="PF08292"/>
    </source>
</evidence>
<evidence type="ECO:0000256" key="2">
    <source>
        <dbReference type="ARBA" id="ARBA00009307"/>
    </source>
</evidence>
<dbReference type="SUPFAM" id="SSF88798">
    <property type="entry name" value="N-terminal, heterodimerisation domain of RBP7 (RpoE)"/>
    <property type="match status" value="1"/>
</dbReference>
<protein>
    <recommendedName>
        <fullName evidence="6">DNA-directed RNA polymerase subunit</fullName>
    </recommendedName>
</protein>